<dbReference type="Proteomes" id="UP000253782">
    <property type="component" value="Unassembled WGS sequence"/>
</dbReference>
<keyword evidence="2" id="KW-1185">Reference proteome</keyword>
<dbReference type="RefSeq" id="WP_114846199.1">
    <property type="nucleotide sequence ID" value="NZ_JBHSPE010000008.1"/>
</dbReference>
<proteinExistence type="predicted"/>
<sequence>MTRSLLALSKRRAFLCVSLLALIVVGGGAWYALSVKATAPVAQADAKSAPAGDSSGTEILLGLAQTAISEKHLVAPMGSNAYEFYLSVLQLEPNNQTALDHLRNLFDDASTEVERAINENDLNEAQRELALLREFDNSNYTLALLGGKLDAARQLMVRQDEERAALIQAERSSSTNGAQ</sequence>
<protein>
    <recommendedName>
        <fullName evidence="3">Energy transducer TonB</fullName>
    </recommendedName>
</protein>
<dbReference type="OrthoDB" id="1628901at2"/>
<gene>
    <name evidence="1" type="ORF">DVJ77_14365</name>
</gene>
<evidence type="ECO:0008006" key="3">
    <source>
        <dbReference type="Google" id="ProtNLM"/>
    </source>
</evidence>
<dbReference type="PROSITE" id="PS51318">
    <property type="entry name" value="TAT"/>
    <property type="match status" value="1"/>
</dbReference>
<name>A0A369UJG6_9GAMM</name>
<evidence type="ECO:0000313" key="2">
    <source>
        <dbReference type="Proteomes" id="UP000253782"/>
    </source>
</evidence>
<accession>A0A369UJG6</accession>
<dbReference type="EMBL" id="QQAH01000013">
    <property type="protein sequence ID" value="RDD80894.1"/>
    <property type="molecule type" value="Genomic_DNA"/>
</dbReference>
<comment type="caution">
    <text evidence="1">The sequence shown here is derived from an EMBL/GenBank/DDBJ whole genome shotgun (WGS) entry which is preliminary data.</text>
</comment>
<dbReference type="InterPro" id="IPR006311">
    <property type="entry name" value="TAT_signal"/>
</dbReference>
<dbReference type="AlphaFoldDB" id="A0A369UJG6"/>
<organism evidence="1 2">
    <name type="scientific">Dyella tabacisoli</name>
    <dbReference type="NCBI Taxonomy" id="2282381"/>
    <lineage>
        <taxon>Bacteria</taxon>
        <taxon>Pseudomonadati</taxon>
        <taxon>Pseudomonadota</taxon>
        <taxon>Gammaproteobacteria</taxon>
        <taxon>Lysobacterales</taxon>
        <taxon>Rhodanobacteraceae</taxon>
        <taxon>Dyella</taxon>
    </lineage>
</organism>
<evidence type="ECO:0000313" key="1">
    <source>
        <dbReference type="EMBL" id="RDD80894.1"/>
    </source>
</evidence>
<reference evidence="1 2" key="1">
    <citation type="submission" date="2018-07" db="EMBL/GenBank/DDBJ databases">
        <title>Dyella tabacisoli L4-6T, whole genome shotgun sequence.</title>
        <authorList>
            <person name="Zhou X.-K."/>
            <person name="Li W.-J."/>
            <person name="Duan Y.-Q."/>
        </authorList>
    </citation>
    <scope>NUCLEOTIDE SEQUENCE [LARGE SCALE GENOMIC DNA]</scope>
    <source>
        <strain evidence="1 2">L4-6</strain>
    </source>
</reference>